<evidence type="ECO:0000313" key="2">
    <source>
        <dbReference type="EMBL" id="KAF7301790.1"/>
    </source>
</evidence>
<sequence>MSRHIVEEVPDSEPEREAERQARKQERKKRKLTRTATPEIIVISDDSSAHSPVIAPSKSPSVINISDNSINVDQNVISISTSVEAPPDEDDDVELVPTLNIGRFAFQNTTRPLQQRNSASTIGSSSNSEAPAKPAARRSRKHLEEISDNDLNKLSKCVSCSIPWTTRKTAAQKMIHIRSCAKKSGMTDETVVFLVRKEIENSPATGGKGNAAPLTGPSTLLEEVVRDAGPKRKGKRPLVVDVLKPVSETRNNILDRARNLLTETDDPPTQAAVIPPTTPSLGASRLGRKQQGKVALFDDSDEESDFDPPAATQAFAPSKLGGGTKKQSAWGYDSEPESEPVASSSKPSRAKGPSQIASLMTKMTLDPSTLERSHTPESDDGYIHYEPSNYPIPPPPPPRGKKKQLPTITDVIPQPNQRKRRTTSEAFDEAALLNKILEDEALHLQILRYEAVDFNTFLALVLQPGETASPKTKLQMQSFLDKQAIVFFGGETRNYKSRGRRGRR</sequence>
<dbReference type="GeneID" id="59346662"/>
<dbReference type="OrthoDB" id="5576441at2759"/>
<evidence type="ECO:0008006" key="4">
    <source>
        <dbReference type="Google" id="ProtNLM"/>
    </source>
</evidence>
<feature type="compositionally biased region" description="Basic and acidic residues" evidence="1">
    <location>
        <begin position="1"/>
        <end position="24"/>
    </location>
</feature>
<proteinExistence type="predicted"/>
<comment type="caution">
    <text evidence="2">The sequence shown here is derived from an EMBL/GenBank/DDBJ whole genome shotgun (WGS) entry which is preliminary data.</text>
</comment>
<feature type="compositionally biased region" description="Polar residues" evidence="1">
    <location>
        <begin position="107"/>
        <end position="117"/>
    </location>
</feature>
<evidence type="ECO:0000313" key="3">
    <source>
        <dbReference type="Proteomes" id="UP000636479"/>
    </source>
</evidence>
<feature type="region of interest" description="Disordered" evidence="1">
    <location>
        <begin position="260"/>
        <end position="354"/>
    </location>
</feature>
<evidence type="ECO:0000256" key="1">
    <source>
        <dbReference type="SAM" id="MobiDB-lite"/>
    </source>
</evidence>
<accession>A0A8H6SL73</accession>
<keyword evidence="3" id="KW-1185">Reference proteome</keyword>
<gene>
    <name evidence="2" type="ORF">MIND_00744700</name>
</gene>
<feature type="region of interest" description="Disordered" evidence="1">
    <location>
        <begin position="1"/>
        <end position="36"/>
    </location>
</feature>
<protein>
    <recommendedName>
        <fullName evidence="4">Structure-specific endonuclease subunit SLX4</fullName>
    </recommendedName>
</protein>
<dbReference type="AlphaFoldDB" id="A0A8H6SL73"/>
<dbReference type="EMBL" id="JACAZF010000006">
    <property type="protein sequence ID" value="KAF7301790.1"/>
    <property type="molecule type" value="Genomic_DNA"/>
</dbReference>
<organism evidence="2 3">
    <name type="scientific">Mycena indigotica</name>
    <dbReference type="NCBI Taxonomy" id="2126181"/>
    <lineage>
        <taxon>Eukaryota</taxon>
        <taxon>Fungi</taxon>
        <taxon>Dikarya</taxon>
        <taxon>Basidiomycota</taxon>
        <taxon>Agaricomycotina</taxon>
        <taxon>Agaricomycetes</taxon>
        <taxon>Agaricomycetidae</taxon>
        <taxon>Agaricales</taxon>
        <taxon>Marasmiineae</taxon>
        <taxon>Mycenaceae</taxon>
        <taxon>Mycena</taxon>
    </lineage>
</organism>
<feature type="region of interest" description="Disordered" evidence="1">
    <location>
        <begin position="107"/>
        <end position="144"/>
    </location>
</feature>
<name>A0A8H6SL73_9AGAR</name>
<dbReference type="Proteomes" id="UP000636479">
    <property type="component" value="Unassembled WGS sequence"/>
</dbReference>
<dbReference type="RefSeq" id="XP_037219790.1">
    <property type="nucleotide sequence ID" value="XM_037364146.1"/>
</dbReference>
<reference evidence="2" key="1">
    <citation type="submission" date="2020-05" db="EMBL/GenBank/DDBJ databases">
        <title>Mycena genomes resolve the evolution of fungal bioluminescence.</title>
        <authorList>
            <person name="Tsai I.J."/>
        </authorList>
    </citation>
    <scope>NUCLEOTIDE SEQUENCE</scope>
    <source>
        <strain evidence="2">171206Taipei</strain>
    </source>
</reference>
<feature type="compositionally biased region" description="Low complexity" evidence="1">
    <location>
        <begin position="118"/>
        <end position="134"/>
    </location>
</feature>